<reference evidence="2" key="1">
    <citation type="submission" date="2025-05" db="UniProtKB">
        <authorList>
            <consortium name="Ensembl"/>
        </authorList>
    </citation>
    <scope>IDENTIFICATION</scope>
</reference>
<dbReference type="InterPro" id="IPR001304">
    <property type="entry name" value="C-type_lectin-like"/>
</dbReference>
<dbReference type="AlphaFoldDB" id="A0A8C2I1F2"/>
<keyword evidence="3" id="KW-1185">Reference proteome</keyword>
<evidence type="ECO:0000313" key="4">
    <source>
        <dbReference type="Proteomes" id="UP000694701"/>
    </source>
</evidence>
<feature type="domain" description="C-type lectin" evidence="1">
    <location>
        <begin position="36"/>
        <end position="149"/>
    </location>
</feature>
<dbReference type="PROSITE" id="PS50041">
    <property type="entry name" value="C_TYPE_LECTIN_2"/>
    <property type="match status" value="1"/>
</dbReference>
<dbReference type="Proteomes" id="UP000694701">
    <property type="component" value="Unplaced"/>
</dbReference>
<dbReference type="Gene3D" id="3.10.100.10">
    <property type="entry name" value="Mannose-Binding Protein A, subunit A"/>
    <property type="match status" value="1"/>
</dbReference>
<proteinExistence type="predicted"/>
<dbReference type="Pfam" id="PF00059">
    <property type="entry name" value="Lectin_C"/>
    <property type="match status" value="1"/>
</dbReference>
<dbReference type="Ensembl" id="ENSCCRT00010120062.1">
    <property type="protein sequence ID" value="ENSCCRP00010107896.1"/>
    <property type="gene ID" value="ENSCCRG00010047608.1"/>
</dbReference>
<dbReference type="SUPFAM" id="SSF56436">
    <property type="entry name" value="C-type lectin-like"/>
    <property type="match status" value="1"/>
</dbReference>
<accession>A0A8C2I1F2</accession>
<dbReference type="Proteomes" id="UP000694427">
    <property type="component" value="Unplaced"/>
</dbReference>
<evidence type="ECO:0000259" key="1">
    <source>
        <dbReference type="PROSITE" id="PS50041"/>
    </source>
</evidence>
<dbReference type="PANTHER" id="PTHR45784:SF3">
    <property type="entry name" value="C-TYPE LECTIN DOMAIN FAMILY 4 MEMBER K-LIKE-RELATED"/>
    <property type="match status" value="1"/>
</dbReference>
<evidence type="ECO:0000313" key="3">
    <source>
        <dbReference type="Proteomes" id="UP000694427"/>
    </source>
</evidence>
<dbReference type="PANTHER" id="PTHR45784">
    <property type="entry name" value="C-TYPE LECTIN DOMAIN FAMILY 20 MEMBER A-RELATED"/>
    <property type="match status" value="1"/>
</dbReference>
<dbReference type="InterPro" id="IPR016187">
    <property type="entry name" value="CTDL_fold"/>
</dbReference>
<protein>
    <recommendedName>
        <fullName evidence="1">C-type lectin domain-containing protein</fullName>
    </recommendedName>
</protein>
<organism evidence="2 4">
    <name type="scientific">Cyprinus carpio</name>
    <name type="common">Common carp</name>
    <dbReference type="NCBI Taxonomy" id="7962"/>
    <lineage>
        <taxon>Eukaryota</taxon>
        <taxon>Metazoa</taxon>
        <taxon>Chordata</taxon>
        <taxon>Craniata</taxon>
        <taxon>Vertebrata</taxon>
        <taxon>Euteleostomi</taxon>
        <taxon>Actinopterygii</taxon>
        <taxon>Neopterygii</taxon>
        <taxon>Teleostei</taxon>
        <taxon>Ostariophysi</taxon>
        <taxon>Cypriniformes</taxon>
        <taxon>Cyprinidae</taxon>
        <taxon>Cyprininae</taxon>
        <taxon>Cyprinus</taxon>
    </lineage>
</organism>
<sequence>PDSSKSKEVLCFYVKITMRWYKDDKFISPFALSSSVNSYVFYFIPNNMIWTEAQTYCRKHHTDLATVNDKTDLDELLKTLPKGFKSNIWIGLYRTNAQPPWVFSDGSHSLFRPWLSGQPNNYDGIQHCVYTDPNGYWNDWTCTDQFHFLPNYPHIFCKINVNWKAR</sequence>
<evidence type="ECO:0000313" key="2">
    <source>
        <dbReference type="Ensembl" id="ENSCCRP00020072895.1"/>
    </source>
</evidence>
<dbReference type="InterPro" id="IPR016186">
    <property type="entry name" value="C-type_lectin-like/link_sf"/>
</dbReference>
<name>A0A8C2I1F2_CYPCA</name>
<dbReference type="SMART" id="SM00034">
    <property type="entry name" value="CLECT"/>
    <property type="match status" value="1"/>
</dbReference>
<dbReference type="Ensembl" id="ENSCCRT00020080040.1">
    <property type="protein sequence ID" value="ENSCCRP00020072895.1"/>
    <property type="gene ID" value="ENSCCRG00020034057.1"/>
</dbReference>